<gene>
    <name evidence="1" type="ORF">CA2015_4066</name>
</gene>
<dbReference type="SUPFAM" id="SSF50974">
    <property type="entry name" value="Nitrous oxide reductase, N-terminal domain"/>
    <property type="match status" value="1"/>
</dbReference>
<dbReference type="EMBL" id="CP012040">
    <property type="protein sequence ID" value="AKP53423.1"/>
    <property type="molecule type" value="Genomic_DNA"/>
</dbReference>
<protein>
    <submittedName>
        <fullName evidence="1">Uncharacterized protein</fullName>
    </submittedName>
</protein>
<dbReference type="InterPro" id="IPR025316">
    <property type="entry name" value="DUF4221"/>
</dbReference>
<reference evidence="1 2" key="1">
    <citation type="submission" date="2015-07" db="EMBL/GenBank/DDBJ databases">
        <authorList>
            <person name="Kim K.M."/>
        </authorList>
    </citation>
    <scope>NUCLEOTIDE SEQUENCE [LARGE SCALE GENOMIC DNA]</scope>
    <source>
        <strain evidence="1 2">KCTC 12363</strain>
    </source>
</reference>
<keyword evidence="2" id="KW-1185">Reference proteome</keyword>
<accession>A0A0H4PKA4</accession>
<sequence>MIDAKILYRYFILLFLYSCNQKIDEDKAYQLTFAIDTVMVDSGKEILDLQTVDFALSPDKKYYYNFNSYNHSLEKIDLEELKLDEMLPFDKEGPNGTVDRIFYLKMIDENIVQLANDNISGQFHLDGTRTGNHNLYSTDLKGDELNDFEYIKKGVISLEQPGIIYALVNNWKDKTFNLRKMDFRKMEIKKYDIDAKGKIPKYTFKVPTLSKDPITSPALYLSSARGKLIVSTDISNEISLFDPDTDSIFTIKNEHKLTANEKLGDFPGEYNSIEELMVDYRKMYEEISFSPPVWDNNNERYYRLSYQVTYGKKTAPESYIFDIAQREMFFSIYDKNFELIGEAILPYSLKSISKPFIREGMLWLKVNIADELGFLRIKPNLKEER</sequence>
<dbReference type="KEGG" id="camu:CA2015_4066"/>
<proteinExistence type="predicted"/>
<evidence type="ECO:0000313" key="1">
    <source>
        <dbReference type="EMBL" id="AKP53423.1"/>
    </source>
</evidence>
<dbReference type="OrthoDB" id="833511at2"/>
<dbReference type="Proteomes" id="UP000036520">
    <property type="component" value="Chromosome"/>
</dbReference>
<dbReference type="AlphaFoldDB" id="A0A0H4PKA4"/>
<dbReference type="Pfam" id="PF13970">
    <property type="entry name" value="DUF4221"/>
    <property type="match status" value="1"/>
</dbReference>
<dbReference type="RefSeq" id="WP_048643533.1">
    <property type="nucleotide sequence ID" value="NZ_CP012040.1"/>
</dbReference>
<organism evidence="1 2">
    <name type="scientific">Cyclobacterium amurskyense</name>
    <dbReference type="NCBI Taxonomy" id="320787"/>
    <lineage>
        <taxon>Bacteria</taxon>
        <taxon>Pseudomonadati</taxon>
        <taxon>Bacteroidota</taxon>
        <taxon>Cytophagia</taxon>
        <taxon>Cytophagales</taxon>
        <taxon>Cyclobacteriaceae</taxon>
        <taxon>Cyclobacterium</taxon>
    </lineage>
</organism>
<dbReference type="InterPro" id="IPR011045">
    <property type="entry name" value="N2O_reductase_N"/>
</dbReference>
<evidence type="ECO:0000313" key="2">
    <source>
        <dbReference type="Proteomes" id="UP000036520"/>
    </source>
</evidence>
<name>A0A0H4PKA4_9BACT</name>